<dbReference type="InterPro" id="IPR029034">
    <property type="entry name" value="Cystine-knot_cytokine"/>
</dbReference>
<reference evidence="6" key="1">
    <citation type="submission" date="2013-04" db="EMBL/GenBank/DDBJ databases">
        <authorList>
            <person name="Qu J."/>
            <person name="Murali S.C."/>
            <person name="Bandaranaike D."/>
            <person name="Bellair M."/>
            <person name="Blankenburg K."/>
            <person name="Chao H."/>
            <person name="Dinh H."/>
            <person name="Doddapaneni H."/>
            <person name="Downs B."/>
            <person name="Dugan-Rocha S."/>
            <person name="Elkadiri S."/>
            <person name="Gnanaolivu R.D."/>
            <person name="Hernandez B."/>
            <person name="Javaid M."/>
            <person name="Jayaseelan J.C."/>
            <person name="Lee S."/>
            <person name="Li M."/>
            <person name="Ming W."/>
            <person name="Munidasa M."/>
            <person name="Muniz J."/>
            <person name="Nguyen L."/>
            <person name="Ongeri F."/>
            <person name="Osuji N."/>
            <person name="Pu L.-L."/>
            <person name="Puazo M."/>
            <person name="Qu C."/>
            <person name="Quiroz J."/>
            <person name="Raj R."/>
            <person name="Weissenberger G."/>
            <person name="Xin Y."/>
            <person name="Zou X."/>
            <person name="Han Y."/>
            <person name="Richards S."/>
            <person name="Worley K."/>
            <person name="Muzny D."/>
            <person name="Gibbs R."/>
        </authorList>
    </citation>
    <scope>NUCLEOTIDE SEQUENCE</scope>
    <source>
        <strain evidence="6">Sampled in the wild</strain>
    </source>
</reference>
<evidence type="ECO:0000256" key="2">
    <source>
        <dbReference type="ARBA" id="ARBA00006656"/>
    </source>
</evidence>
<evidence type="ECO:0000256" key="1">
    <source>
        <dbReference type="ARBA" id="ARBA00004613"/>
    </source>
</evidence>
<dbReference type="Gene3D" id="2.10.90.10">
    <property type="entry name" value="Cystine-knot cytokines"/>
    <property type="match status" value="1"/>
</dbReference>
<comment type="similarity">
    <text evidence="2 4">Belongs to the TGF-beta family.</text>
</comment>
<reference evidence="6" key="2">
    <citation type="submission" date="2017-10" db="EMBL/GenBank/DDBJ databases">
        <title>Ladona fulva Genome sequencing and assembly.</title>
        <authorList>
            <person name="Murali S."/>
            <person name="Richards S."/>
            <person name="Bandaranaike D."/>
            <person name="Bellair M."/>
            <person name="Blankenburg K."/>
            <person name="Chao H."/>
            <person name="Dinh H."/>
            <person name="Doddapaneni H."/>
            <person name="Dugan-Rocha S."/>
            <person name="Elkadiri S."/>
            <person name="Gnanaolivu R."/>
            <person name="Hernandez B."/>
            <person name="Skinner E."/>
            <person name="Javaid M."/>
            <person name="Lee S."/>
            <person name="Li M."/>
            <person name="Ming W."/>
            <person name="Munidasa M."/>
            <person name="Muniz J."/>
            <person name="Nguyen L."/>
            <person name="Hughes D."/>
            <person name="Osuji N."/>
            <person name="Pu L.-L."/>
            <person name="Puazo M."/>
            <person name="Qu C."/>
            <person name="Quiroz J."/>
            <person name="Raj R."/>
            <person name="Weissenberger G."/>
            <person name="Xin Y."/>
            <person name="Zou X."/>
            <person name="Han Y."/>
            <person name="Worley K."/>
            <person name="Muzny D."/>
            <person name="Gibbs R."/>
        </authorList>
    </citation>
    <scope>NUCLEOTIDE SEQUENCE</scope>
    <source>
        <strain evidence="6">Sampled in the wild</strain>
    </source>
</reference>
<dbReference type="Proteomes" id="UP000792457">
    <property type="component" value="Unassembled WGS sequence"/>
</dbReference>
<dbReference type="PANTHER" id="PTHR11848:SF298">
    <property type="entry name" value="DAWDLE, ISOFORM A"/>
    <property type="match status" value="1"/>
</dbReference>
<accession>A0A8K0KPY2</accession>
<comment type="caution">
    <text evidence="6">The sequence shown here is derived from an EMBL/GenBank/DDBJ whole genome shotgun (WGS) entry which is preliminary data.</text>
</comment>
<keyword evidence="4" id="KW-0339">Growth factor</keyword>
<dbReference type="InterPro" id="IPR015615">
    <property type="entry name" value="TGF-beta-rel"/>
</dbReference>
<dbReference type="Pfam" id="PF00019">
    <property type="entry name" value="TGF_beta"/>
    <property type="match status" value="1"/>
</dbReference>
<dbReference type="GO" id="GO:0005125">
    <property type="term" value="F:cytokine activity"/>
    <property type="evidence" value="ECO:0007669"/>
    <property type="project" value="TreeGrafter"/>
</dbReference>
<evidence type="ECO:0000256" key="4">
    <source>
        <dbReference type="RuleBase" id="RU000354"/>
    </source>
</evidence>
<evidence type="ECO:0000256" key="3">
    <source>
        <dbReference type="ARBA" id="ARBA00022525"/>
    </source>
</evidence>
<comment type="subcellular location">
    <subcellularLocation>
        <location evidence="1">Secreted</location>
    </subcellularLocation>
</comment>
<evidence type="ECO:0000313" key="7">
    <source>
        <dbReference type="Proteomes" id="UP000792457"/>
    </source>
</evidence>
<evidence type="ECO:0000259" key="5">
    <source>
        <dbReference type="PROSITE" id="PS51362"/>
    </source>
</evidence>
<dbReference type="InterPro" id="IPR001839">
    <property type="entry name" value="TGF-b_C"/>
</dbReference>
<dbReference type="PANTHER" id="PTHR11848">
    <property type="entry name" value="TGF-BETA FAMILY"/>
    <property type="match status" value="1"/>
</dbReference>
<feature type="domain" description="TGF-beta family profile" evidence="5">
    <location>
        <begin position="1"/>
        <end position="83"/>
    </location>
</feature>
<proteinExistence type="inferred from homology"/>
<dbReference type="GO" id="GO:0005615">
    <property type="term" value="C:extracellular space"/>
    <property type="evidence" value="ECO:0007669"/>
    <property type="project" value="TreeGrafter"/>
</dbReference>
<evidence type="ECO:0000313" key="6">
    <source>
        <dbReference type="EMBL" id="KAG8239319.1"/>
    </source>
</evidence>
<dbReference type="PROSITE" id="PS51362">
    <property type="entry name" value="TGF_BETA_2"/>
    <property type="match status" value="1"/>
</dbReference>
<dbReference type="EMBL" id="KZ309590">
    <property type="protein sequence ID" value="KAG8239319.1"/>
    <property type="molecule type" value="Genomic_DNA"/>
</dbReference>
<organism evidence="6 7">
    <name type="scientific">Ladona fulva</name>
    <name type="common">Scarce chaser dragonfly</name>
    <name type="synonym">Libellula fulva</name>
    <dbReference type="NCBI Taxonomy" id="123851"/>
    <lineage>
        <taxon>Eukaryota</taxon>
        <taxon>Metazoa</taxon>
        <taxon>Ecdysozoa</taxon>
        <taxon>Arthropoda</taxon>
        <taxon>Hexapoda</taxon>
        <taxon>Insecta</taxon>
        <taxon>Pterygota</taxon>
        <taxon>Palaeoptera</taxon>
        <taxon>Odonata</taxon>
        <taxon>Epiprocta</taxon>
        <taxon>Anisoptera</taxon>
        <taxon>Libelluloidea</taxon>
        <taxon>Libellulidae</taxon>
        <taxon>Ladona</taxon>
    </lineage>
</organism>
<keyword evidence="3" id="KW-0964">Secreted</keyword>
<gene>
    <name evidence="6" type="ORF">J437_LFUL019079</name>
</gene>
<keyword evidence="7" id="KW-1185">Reference proteome</keyword>
<dbReference type="AlphaFoldDB" id="A0A8K0KPY2"/>
<dbReference type="GO" id="GO:0008083">
    <property type="term" value="F:growth factor activity"/>
    <property type="evidence" value="ECO:0007669"/>
    <property type="project" value="UniProtKB-KW"/>
</dbReference>
<dbReference type="SUPFAM" id="SSF57501">
    <property type="entry name" value="Cystine-knot cytokines"/>
    <property type="match status" value="1"/>
</dbReference>
<dbReference type="OrthoDB" id="6516235at2759"/>
<dbReference type="SMART" id="SM00204">
    <property type="entry name" value="TGFB"/>
    <property type="match status" value="1"/>
</dbReference>
<sequence length="83" mass="9680">MMQIDLHLNDHSRYEFESEKHDTIKYISNKRVLHKTGSDKKPEFVPCCTATRLSPIQLMYMDDKRMISQKTLPNMAVEACGCM</sequence>
<protein>
    <recommendedName>
        <fullName evidence="5">TGF-beta family profile domain-containing protein</fullName>
    </recommendedName>
</protein>
<name>A0A8K0KPY2_LADFU</name>